<feature type="domain" description="Heterokaryon incompatibility" evidence="1">
    <location>
        <begin position="53"/>
        <end position="205"/>
    </location>
</feature>
<dbReference type="InterPro" id="IPR052895">
    <property type="entry name" value="HetReg/Transcr_Mod"/>
</dbReference>
<dbReference type="Pfam" id="PF26639">
    <property type="entry name" value="Het-6_barrel"/>
    <property type="match status" value="1"/>
</dbReference>
<keyword evidence="3" id="KW-1185">Reference proteome</keyword>
<evidence type="ECO:0000313" key="2">
    <source>
        <dbReference type="EMBL" id="KAF4435940.1"/>
    </source>
</evidence>
<dbReference type="PANTHER" id="PTHR24148">
    <property type="entry name" value="ANKYRIN REPEAT DOMAIN-CONTAINING PROTEIN 39 HOMOLOG-RELATED"/>
    <property type="match status" value="1"/>
</dbReference>
<accession>A0A8H4JNE4</accession>
<dbReference type="EMBL" id="JAADJG010000828">
    <property type="protein sequence ID" value="KAF4435940.1"/>
    <property type="molecule type" value="Genomic_DNA"/>
</dbReference>
<name>A0A8H4JNE4_9HYPO</name>
<organism evidence="2 3">
    <name type="scientific">Fusarium austroafricanum</name>
    <dbReference type="NCBI Taxonomy" id="2364996"/>
    <lineage>
        <taxon>Eukaryota</taxon>
        <taxon>Fungi</taxon>
        <taxon>Dikarya</taxon>
        <taxon>Ascomycota</taxon>
        <taxon>Pezizomycotina</taxon>
        <taxon>Sordariomycetes</taxon>
        <taxon>Hypocreomycetidae</taxon>
        <taxon>Hypocreales</taxon>
        <taxon>Nectriaceae</taxon>
        <taxon>Fusarium</taxon>
        <taxon>Fusarium concolor species complex</taxon>
    </lineage>
</organism>
<dbReference type="Pfam" id="PF06985">
    <property type="entry name" value="HET"/>
    <property type="match status" value="1"/>
</dbReference>
<dbReference type="InterPro" id="IPR010730">
    <property type="entry name" value="HET"/>
</dbReference>
<dbReference type="OrthoDB" id="3557394at2759"/>
<protein>
    <submittedName>
        <fullName evidence="2">HET-domain-containing protein</fullName>
    </submittedName>
</protein>
<evidence type="ECO:0000259" key="1">
    <source>
        <dbReference type="Pfam" id="PF06985"/>
    </source>
</evidence>
<gene>
    <name evidence="2" type="ORF">F53441_13368</name>
</gene>
<dbReference type="PANTHER" id="PTHR24148:SF73">
    <property type="entry name" value="HET DOMAIN PROTEIN (AFU_ORTHOLOGUE AFUA_8G01020)"/>
    <property type="match status" value="1"/>
</dbReference>
<dbReference type="AlphaFoldDB" id="A0A8H4JNE4"/>
<reference evidence="2" key="1">
    <citation type="submission" date="2020-01" db="EMBL/GenBank/DDBJ databases">
        <title>Identification and distribution of gene clusters putatively required for synthesis of sphingolipid metabolism inhibitors in phylogenetically diverse species of the filamentous fungus Fusarium.</title>
        <authorList>
            <person name="Kim H.-S."/>
            <person name="Busman M."/>
            <person name="Brown D.W."/>
            <person name="Divon H."/>
            <person name="Uhlig S."/>
            <person name="Proctor R.H."/>
        </authorList>
    </citation>
    <scope>NUCLEOTIDE SEQUENCE</scope>
    <source>
        <strain evidence="2">NRRL 53441</strain>
    </source>
</reference>
<comment type="caution">
    <text evidence="2">The sequence shown here is derived from an EMBL/GenBank/DDBJ whole genome shotgun (WGS) entry which is preliminary data.</text>
</comment>
<sequence>MEPSHYAYNLYHDLPLDHLRKEVRVLVIHQGRSNDPLQCSLKIVSLNEVSVSFDALSYVWGNEGETKNIIVNHLSVTVTKSLANALENLRDHSVSHIYIFDQPTLTIWVDAICINQSDLRERNQQVQMMGDIYSSARHVVIWLGDGDEHTNYALGLMNSTIFREELNDLGISRTRPRKEEIIVDVVLKQVLCKNKWWQRVWVRQEFILASKEPIFCCGAKMIPWDQLLHCFLLMPRSWDYPDLESIWDDCRKEMASSIDNSDANDGIHPISLHRIRESFQQRGALPICDIFKYLLRNAMATNPRDLVYGMLGLLDEQVRKQIAVDYELEPMQVYQQVGYLLWKQHTNQTLSELLPRLNFHGMDNGFPSWVPDFAAQPIRGWRDHRTIHAIRPWRKQSESPFKSGQDVLELQGLMFDVVKKVVITPVEFGDVEEIASVLRDIEELLLEAVNCPIPPDSPLEPLSDLKRQESMLQTLAKSAVETGDLFPGLDDEQVWAMLVGRETRPPEPSRPFHRLSKMLKGKFSGRKVVITEAGFVGIGVPQIEVGDVVAFIFGTTAPLVLRRYRDGYRIVGCAYVSGLMNPDLLDRYHDKMAHLEVPFNII</sequence>
<proteinExistence type="predicted"/>
<dbReference type="Proteomes" id="UP000605986">
    <property type="component" value="Unassembled WGS sequence"/>
</dbReference>
<evidence type="ECO:0000313" key="3">
    <source>
        <dbReference type="Proteomes" id="UP000605986"/>
    </source>
</evidence>